<dbReference type="EMBL" id="OZ034822">
    <property type="protein sequence ID" value="CAL1412818.1"/>
    <property type="molecule type" value="Genomic_DNA"/>
</dbReference>
<organism evidence="1 2">
    <name type="scientific">Linum trigynum</name>
    <dbReference type="NCBI Taxonomy" id="586398"/>
    <lineage>
        <taxon>Eukaryota</taxon>
        <taxon>Viridiplantae</taxon>
        <taxon>Streptophyta</taxon>
        <taxon>Embryophyta</taxon>
        <taxon>Tracheophyta</taxon>
        <taxon>Spermatophyta</taxon>
        <taxon>Magnoliopsida</taxon>
        <taxon>eudicotyledons</taxon>
        <taxon>Gunneridae</taxon>
        <taxon>Pentapetalae</taxon>
        <taxon>rosids</taxon>
        <taxon>fabids</taxon>
        <taxon>Malpighiales</taxon>
        <taxon>Linaceae</taxon>
        <taxon>Linum</taxon>
    </lineage>
</organism>
<protein>
    <submittedName>
        <fullName evidence="1">Uncharacterized protein</fullName>
    </submittedName>
</protein>
<reference evidence="1 2" key="1">
    <citation type="submission" date="2024-04" db="EMBL/GenBank/DDBJ databases">
        <authorList>
            <person name="Fracassetti M."/>
        </authorList>
    </citation>
    <scope>NUCLEOTIDE SEQUENCE [LARGE SCALE GENOMIC DNA]</scope>
</reference>
<sequence length="77" mass="8902">MLTTQASESCNAQVRLSLKRRHDFDLYFIHLSSLLAEKRRKETESDYNGKKSFPHIILEHSSILQHAAKIFTPNLCS</sequence>
<evidence type="ECO:0000313" key="1">
    <source>
        <dbReference type="EMBL" id="CAL1412818.1"/>
    </source>
</evidence>
<dbReference type="Proteomes" id="UP001497516">
    <property type="component" value="Chromosome 9"/>
</dbReference>
<dbReference type="AlphaFoldDB" id="A0AAV2GPX8"/>
<evidence type="ECO:0000313" key="2">
    <source>
        <dbReference type="Proteomes" id="UP001497516"/>
    </source>
</evidence>
<proteinExistence type="predicted"/>
<name>A0AAV2GPX8_9ROSI</name>
<accession>A0AAV2GPX8</accession>
<keyword evidence="2" id="KW-1185">Reference proteome</keyword>
<gene>
    <name evidence="1" type="ORF">LTRI10_LOCUS52086</name>
</gene>